<dbReference type="AlphaFoldDB" id="A0AAU9EGJ7"/>
<dbReference type="InterPro" id="IPR029759">
    <property type="entry name" value="GPX_AS"/>
</dbReference>
<feature type="active site" evidence="4">
    <location>
        <position position="35"/>
    </location>
</feature>
<dbReference type="PANTHER" id="PTHR11592:SF78">
    <property type="entry name" value="GLUTATHIONE PEROXIDASE"/>
    <property type="match status" value="1"/>
</dbReference>
<dbReference type="InterPro" id="IPR036249">
    <property type="entry name" value="Thioredoxin-like_sf"/>
</dbReference>
<name>A0AAU9EGJ7_9FIRM</name>
<protein>
    <recommendedName>
        <fullName evidence="5">Glutathione peroxidase</fullName>
    </recommendedName>
</protein>
<comment type="similarity">
    <text evidence="1 5">Belongs to the glutathione peroxidase family.</text>
</comment>
<keyword evidence="7" id="KW-1185">Reference proteome</keyword>
<dbReference type="KEGG" id="hprf:HLPR_08790"/>
<dbReference type="EMBL" id="AP028654">
    <property type="protein sequence ID" value="BEP28548.1"/>
    <property type="molecule type" value="Genomic_DNA"/>
</dbReference>
<dbReference type="PROSITE" id="PS00763">
    <property type="entry name" value="GLUTATHIONE_PEROXID_2"/>
    <property type="match status" value="1"/>
</dbReference>
<dbReference type="GO" id="GO:0004601">
    <property type="term" value="F:peroxidase activity"/>
    <property type="evidence" value="ECO:0007669"/>
    <property type="project" value="UniProtKB-KW"/>
</dbReference>
<evidence type="ECO:0000256" key="2">
    <source>
        <dbReference type="ARBA" id="ARBA00022559"/>
    </source>
</evidence>
<evidence type="ECO:0000256" key="3">
    <source>
        <dbReference type="ARBA" id="ARBA00023002"/>
    </source>
</evidence>
<dbReference type="Proteomes" id="UP001321786">
    <property type="component" value="Chromosome"/>
</dbReference>
<dbReference type="RefSeq" id="WP_338536860.1">
    <property type="nucleotide sequence ID" value="NZ_AP028654.1"/>
</dbReference>
<dbReference type="InterPro" id="IPR000889">
    <property type="entry name" value="Glutathione_peroxidase"/>
</dbReference>
<dbReference type="PANTHER" id="PTHR11592">
    <property type="entry name" value="GLUTATHIONE PEROXIDASE"/>
    <property type="match status" value="1"/>
</dbReference>
<evidence type="ECO:0000256" key="4">
    <source>
        <dbReference type="PIRSR" id="PIRSR000303-1"/>
    </source>
</evidence>
<dbReference type="Gene3D" id="3.40.30.10">
    <property type="entry name" value="Glutaredoxin"/>
    <property type="match status" value="1"/>
</dbReference>
<dbReference type="InterPro" id="IPR029760">
    <property type="entry name" value="GPX_CS"/>
</dbReference>
<dbReference type="CDD" id="cd00340">
    <property type="entry name" value="GSH_Peroxidase"/>
    <property type="match status" value="1"/>
</dbReference>
<reference evidence="6 7" key="1">
    <citation type="submission" date="2023-08" db="EMBL/GenBank/DDBJ databases">
        <title>Helicovermis profunda gen. nov., sp. nov., a novel mesophilic, fermentative bacterium within the Bacillota from a deep-sea hydrothermal vent chimney.</title>
        <authorList>
            <person name="Miyazaki U."/>
            <person name="Mizutani D."/>
            <person name="Hashimoto Y."/>
            <person name="Tame A."/>
            <person name="Sawayama S."/>
            <person name="Miyazaki J."/>
            <person name="Takai K."/>
            <person name="Nakagawa S."/>
        </authorList>
    </citation>
    <scope>NUCLEOTIDE SEQUENCE [LARGE SCALE GENOMIC DNA]</scope>
    <source>
        <strain evidence="6 7">S502</strain>
    </source>
</reference>
<dbReference type="FunFam" id="3.40.30.10:FF:000010">
    <property type="entry name" value="Glutathione peroxidase"/>
    <property type="match status" value="1"/>
</dbReference>
<sequence length="177" mass="20319">MSIYNYSFINTDDEKESLLDYKGKVLLVVNTASKCGFTPQYESLQKLYQKHNTKGFEIIGFPCNQFLDQEPGAKEDIVSFCKINYGVTFPLSQKIEVNGENADPLFKYLVKSKPFEGFIEGSKLKEFLSSNAPTYLDSEIKWNFTKFLVDTNGKVIKRYESEILPESIEADILEYLK</sequence>
<evidence type="ECO:0000256" key="5">
    <source>
        <dbReference type="RuleBase" id="RU000499"/>
    </source>
</evidence>
<dbReference type="Pfam" id="PF00255">
    <property type="entry name" value="GSHPx"/>
    <property type="match status" value="1"/>
</dbReference>
<gene>
    <name evidence="6" type="ORF">HLPR_08790</name>
</gene>
<evidence type="ECO:0000313" key="7">
    <source>
        <dbReference type="Proteomes" id="UP001321786"/>
    </source>
</evidence>
<dbReference type="SUPFAM" id="SSF52833">
    <property type="entry name" value="Thioredoxin-like"/>
    <property type="match status" value="1"/>
</dbReference>
<accession>A0AAU9EGJ7</accession>
<keyword evidence="2 5" id="KW-0575">Peroxidase</keyword>
<dbReference type="PROSITE" id="PS51355">
    <property type="entry name" value="GLUTATHIONE_PEROXID_3"/>
    <property type="match status" value="1"/>
</dbReference>
<dbReference type="GO" id="GO:0034599">
    <property type="term" value="P:cellular response to oxidative stress"/>
    <property type="evidence" value="ECO:0007669"/>
    <property type="project" value="TreeGrafter"/>
</dbReference>
<organism evidence="6 7">
    <name type="scientific">Helicovermis profundi</name>
    <dbReference type="NCBI Taxonomy" id="3065157"/>
    <lineage>
        <taxon>Bacteria</taxon>
        <taxon>Bacillati</taxon>
        <taxon>Bacillota</taxon>
        <taxon>Clostridia</taxon>
        <taxon>Helicovermis</taxon>
    </lineage>
</organism>
<dbReference type="PROSITE" id="PS00460">
    <property type="entry name" value="GLUTATHIONE_PEROXID_1"/>
    <property type="match status" value="1"/>
</dbReference>
<keyword evidence="3 5" id="KW-0560">Oxidoreductase</keyword>
<dbReference type="PIRSF" id="PIRSF000303">
    <property type="entry name" value="Glutathion_perox"/>
    <property type="match status" value="1"/>
</dbReference>
<dbReference type="PRINTS" id="PR01011">
    <property type="entry name" value="GLUTPROXDASE"/>
</dbReference>
<evidence type="ECO:0000313" key="6">
    <source>
        <dbReference type="EMBL" id="BEP28548.1"/>
    </source>
</evidence>
<proteinExistence type="inferred from homology"/>
<evidence type="ECO:0000256" key="1">
    <source>
        <dbReference type="ARBA" id="ARBA00006926"/>
    </source>
</evidence>